<dbReference type="RefSeq" id="WP_057908128.1">
    <property type="nucleotide sequence ID" value="NZ_AYZB01000021.1"/>
</dbReference>
<dbReference type="EMBL" id="AYZB01000021">
    <property type="protein sequence ID" value="KRM23293.1"/>
    <property type="molecule type" value="Genomic_DNA"/>
</dbReference>
<name>A0AA89I0S9_9LACO</name>
<dbReference type="AlphaFoldDB" id="A0AA89I0S9"/>
<feature type="transmembrane region" description="Helical" evidence="1">
    <location>
        <begin position="114"/>
        <end position="132"/>
    </location>
</feature>
<comment type="caution">
    <text evidence="2">The sequence shown here is derived from an EMBL/GenBank/DDBJ whole genome shotgun (WGS) entry which is preliminary data.</text>
</comment>
<accession>A0AA89I0S9</accession>
<sequence>MIKRLEEWLVKQQIGYLGARDERQEATISQILVKANILTYSLLSVLMMISLVWDFYQGRQVTLGTIFLIVVQCFNTIYTTYQIRKTTVDETEFYDRKAYQVAIRQLKQRSIVRGVTWAVGMFIWLTVLIPFLKHEPMTANLFLAIWFSAIGIVVGVGGYFRQKRRLHLYL</sequence>
<evidence type="ECO:0000313" key="3">
    <source>
        <dbReference type="Proteomes" id="UP000050823"/>
    </source>
</evidence>
<feature type="transmembrane region" description="Helical" evidence="1">
    <location>
        <begin position="138"/>
        <end position="160"/>
    </location>
</feature>
<keyword evidence="1" id="KW-0812">Transmembrane</keyword>
<feature type="transmembrane region" description="Helical" evidence="1">
    <location>
        <begin position="62"/>
        <end position="81"/>
    </location>
</feature>
<feature type="transmembrane region" description="Helical" evidence="1">
    <location>
        <begin position="37"/>
        <end position="56"/>
    </location>
</feature>
<organism evidence="2 3">
    <name type="scientific">Latilactobacillus graminis DSM 20719</name>
    <dbReference type="NCBI Taxonomy" id="1423752"/>
    <lineage>
        <taxon>Bacteria</taxon>
        <taxon>Bacillati</taxon>
        <taxon>Bacillota</taxon>
        <taxon>Bacilli</taxon>
        <taxon>Lactobacillales</taxon>
        <taxon>Lactobacillaceae</taxon>
        <taxon>Latilactobacillus</taxon>
    </lineage>
</organism>
<evidence type="ECO:0000256" key="1">
    <source>
        <dbReference type="SAM" id="Phobius"/>
    </source>
</evidence>
<dbReference type="Proteomes" id="UP000050823">
    <property type="component" value="Unassembled WGS sequence"/>
</dbReference>
<proteinExistence type="predicted"/>
<evidence type="ECO:0000313" key="2">
    <source>
        <dbReference type="EMBL" id="KRM23293.1"/>
    </source>
</evidence>
<evidence type="ECO:0008006" key="4">
    <source>
        <dbReference type="Google" id="ProtNLM"/>
    </source>
</evidence>
<gene>
    <name evidence="2" type="ORF">FC90_GL000393</name>
</gene>
<protein>
    <recommendedName>
        <fullName evidence="4">DUF3278 domain-containing protein</fullName>
    </recommendedName>
</protein>
<keyword evidence="1" id="KW-1133">Transmembrane helix</keyword>
<reference evidence="2 3" key="1">
    <citation type="journal article" date="2015" name="Genome Announc.">
        <title>Expanding the biotechnology potential of lactobacilli through comparative genomics of 213 strains and associated genera.</title>
        <authorList>
            <person name="Sun Z."/>
            <person name="Harris H.M."/>
            <person name="McCann A."/>
            <person name="Guo C."/>
            <person name="Argimon S."/>
            <person name="Zhang W."/>
            <person name="Yang X."/>
            <person name="Jeffery I.B."/>
            <person name="Cooney J.C."/>
            <person name="Kagawa T.F."/>
            <person name="Liu W."/>
            <person name="Song Y."/>
            <person name="Salvetti E."/>
            <person name="Wrobel A."/>
            <person name="Rasinkangas P."/>
            <person name="Parkhill J."/>
            <person name="Rea M.C."/>
            <person name="O'Sullivan O."/>
            <person name="Ritari J."/>
            <person name="Douillard F.P."/>
            <person name="Paul Ross R."/>
            <person name="Yang R."/>
            <person name="Briner A.E."/>
            <person name="Felis G.E."/>
            <person name="de Vos W.M."/>
            <person name="Barrangou R."/>
            <person name="Klaenhammer T.R."/>
            <person name="Caufield P.W."/>
            <person name="Cui Y."/>
            <person name="Zhang H."/>
            <person name="O'Toole P.W."/>
        </authorList>
    </citation>
    <scope>NUCLEOTIDE SEQUENCE [LARGE SCALE GENOMIC DNA]</scope>
    <source>
        <strain evidence="2 3">DSM 20719</strain>
    </source>
</reference>
<keyword evidence="1" id="KW-0472">Membrane</keyword>